<feature type="transmembrane region" description="Helical" evidence="1">
    <location>
        <begin position="7"/>
        <end position="28"/>
    </location>
</feature>
<proteinExistence type="predicted"/>
<feature type="transmembrane region" description="Helical" evidence="1">
    <location>
        <begin position="99"/>
        <end position="117"/>
    </location>
</feature>
<gene>
    <name evidence="2" type="ORF">SELMODRAFT_425773</name>
</gene>
<keyword evidence="1" id="KW-1133">Transmembrane helix</keyword>
<dbReference type="InParanoid" id="D8SU89"/>
<keyword evidence="1" id="KW-0812">Transmembrane</keyword>
<organism evidence="3">
    <name type="scientific">Selaginella moellendorffii</name>
    <name type="common">Spikemoss</name>
    <dbReference type="NCBI Taxonomy" id="88036"/>
    <lineage>
        <taxon>Eukaryota</taxon>
        <taxon>Viridiplantae</taxon>
        <taxon>Streptophyta</taxon>
        <taxon>Embryophyta</taxon>
        <taxon>Tracheophyta</taxon>
        <taxon>Lycopodiopsida</taxon>
        <taxon>Selaginellales</taxon>
        <taxon>Selaginellaceae</taxon>
        <taxon>Selaginella</taxon>
    </lineage>
</organism>
<dbReference type="Gramene" id="EFJ12027">
    <property type="protein sequence ID" value="EFJ12027"/>
    <property type="gene ID" value="SELMODRAFT_425773"/>
</dbReference>
<dbReference type="AlphaFoldDB" id="D8SU89"/>
<dbReference type="EMBL" id="GL377642">
    <property type="protein sequence ID" value="EFJ12027.1"/>
    <property type="molecule type" value="Genomic_DNA"/>
</dbReference>
<evidence type="ECO:0000256" key="1">
    <source>
        <dbReference type="SAM" id="Phobius"/>
    </source>
</evidence>
<dbReference type="HOGENOM" id="CLU_2042099_0_0_1"/>
<keyword evidence="3" id="KW-1185">Reference proteome</keyword>
<evidence type="ECO:0000313" key="3">
    <source>
        <dbReference type="Proteomes" id="UP000001514"/>
    </source>
</evidence>
<sequence length="121" mass="13431">MFRDIEVFLKLAVPSAIMSVWNKTVILFRTSAKSPGIGLFDHFSFVVTLGLVLVKAKIMVTILFLARKEVAKAYSRSCTIPLISFMDDIQGSISGVARAYYIVGVPIAYIFAVHFGLNRKL</sequence>
<dbReference type="Proteomes" id="UP000001514">
    <property type="component" value="Unassembled WGS sequence"/>
</dbReference>
<keyword evidence="1" id="KW-0472">Membrane</keyword>
<accession>D8SU89</accession>
<protein>
    <submittedName>
        <fullName evidence="2">Uncharacterized protein</fullName>
    </submittedName>
</protein>
<feature type="transmembrane region" description="Helical" evidence="1">
    <location>
        <begin position="43"/>
        <end position="66"/>
    </location>
</feature>
<evidence type="ECO:0000313" key="2">
    <source>
        <dbReference type="EMBL" id="EFJ12027.1"/>
    </source>
</evidence>
<reference evidence="2 3" key="1">
    <citation type="journal article" date="2011" name="Science">
        <title>The Selaginella genome identifies genetic changes associated with the evolution of vascular plants.</title>
        <authorList>
            <person name="Banks J.A."/>
            <person name="Nishiyama T."/>
            <person name="Hasebe M."/>
            <person name="Bowman J.L."/>
            <person name="Gribskov M."/>
            <person name="dePamphilis C."/>
            <person name="Albert V.A."/>
            <person name="Aono N."/>
            <person name="Aoyama T."/>
            <person name="Ambrose B.A."/>
            <person name="Ashton N.W."/>
            <person name="Axtell M.J."/>
            <person name="Barker E."/>
            <person name="Barker M.S."/>
            <person name="Bennetzen J.L."/>
            <person name="Bonawitz N.D."/>
            <person name="Chapple C."/>
            <person name="Cheng C."/>
            <person name="Correa L.G."/>
            <person name="Dacre M."/>
            <person name="DeBarry J."/>
            <person name="Dreyer I."/>
            <person name="Elias M."/>
            <person name="Engstrom E.M."/>
            <person name="Estelle M."/>
            <person name="Feng L."/>
            <person name="Finet C."/>
            <person name="Floyd S.K."/>
            <person name="Frommer W.B."/>
            <person name="Fujita T."/>
            <person name="Gramzow L."/>
            <person name="Gutensohn M."/>
            <person name="Harholt J."/>
            <person name="Hattori M."/>
            <person name="Heyl A."/>
            <person name="Hirai T."/>
            <person name="Hiwatashi Y."/>
            <person name="Ishikawa M."/>
            <person name="Iwata M."/>
            <person name="Karol K.G."/>
            <person name="Koehler B."/>
            <person name="Kolukisaoglu U."/>
            <person name="Kubo M."/>
            <person name="Kurata T."/>
            <person name="Lalonde S."/>
            <person name="Li K."/>
            <person name="Li Y."/>
            <person name="Litt A."/>
            <person name="Lyons E."/>
            <person name="Manning G."/>
            <person name="Maruyama T."/>
            <person name="Michael T.P."/>
            <person name="Mikami K."/>
            <person name="Miyazaki S."/>
            <person name="Morinaga S."/>
            <person name="Murata T."/>
            <person name="Mueller-Roeber B."/>
            <person name="Nelson D.R."/>
            <person name="Obara M."/>
            <person name="Oguri Y."/>
            <person name="Olmstead R.G."/>
            <person name="Onodera N."/>
            <person name="Petersen B.L."/>
            <person name="Pils B."/>
            <person name="Prigge M."/>
            <person name="Rensing S.A."/>
            <person name="Riano-Pachon D.M."/>
            <person name="Roberts A.W."/>
            <person name="Sato Y."/>
            <person name="Scheller H.V."/>
            <person name="Schulz B."/>
            <person name="Schulz C."/>
            <person name="Shakirov E.V."/>
            <person name="Shibagaki N."/>
            <person name="Shinohara N."/>
            <person name="Shippen D.E."/>
            <person name="Soerensen I."/>
            <person name="Sotooka R."/>
            <person name="Sugimoto N."/>
            <person name="Sugita M."/>
            <person name="Sumikawa N."/>
            <person name="Tanurdzic M."/>
            <person name="Theissen G."/>
            <person name="Ulvskov P."/>
            <person name="Wakazuki S."/>
            <person name="Weng J.K."/>
            <person name="Willats W.W."/>
            <person name="Wipf D."/>
            <person name="Wolf P.G."/>
            <person name="Yang L."/>
            <person name="Zimmer A.D."/>
            <person name="Zhu Q."/>
            <person name="Mitros T."/>
            <person name="Hellsten U."/>
            <person name="Loque D."/>
            <person name="Otillar R."/>
            <person name="Salamov A."/>
            <person name="Schmutz J."/>
            <person name="Shapiro H."/>
            <person name="Lindquist E."/>
            <person name="Lucas S."/>
            <person name="Rokhsar D."/>
            <person name="Grigoriev I.V."/>
        </authorList>
    </citation>
    <scope>NUCLEOTIDE SEQUENCE [LARGE SCALE GENOMIC DNA]</scope>
</reference>
<dbReference type="KEGG" id="smo:SELMODRAFT_425773"/>
<name>D8SU89_SELML</name>